<dbReference type="GO" id="GO:0000981">
    <property type="term" value="F:DNA-binding transcription factor activity, RNA polymerase II-specific"/>
    <property type="evidence" value="ECO:0007669"/>
    <property type="project" value="TreeGrafter"/>
</dbReference>
<feature type="domain" description="SANT" evidence="7">
    <location>
        <begin position="156"/>
        <end position="207"/>
    </location>
</feature>
<feature type="domain" description="HTH myb-type" evidence="8">
    <location>
        <begin position="101"/>
        <end position="156"/>
    </location>
</feature>
<organism evidence="9 10">
    <name type="scientific">Nicotiana sylvestris</name>
    <name type="common">Wood tobacco</name>
    <name type="synonym">South American tobacco</name>
    <dbReference type="NCBI Taxonomy" id="4096"/>
    <lineage>
        <taxon>Eukaryota</taxon>
        <taxon>Viridiplantae</taxon>
        <taxon>Streptophyta</taxon>
        <taxon>Embryophyta</taxon>
        <taxon>Tracheophyta</taxon>
        <taxon>Spermatophyta</taxon>
        <taxon>Magnoliopsida</taxon>
        <taxon>eudicotyledons</taxon>
        <taxon>Gunneridae</taxon>
        <taxon>Pentapetalae</taxon>
        <taxon>asterids</taxon>
        <taxon>lamiids</taxon>
        <taxon>Solanales</taxon>
        <taxon>Solanaceae</taxon>
        <taxon>Nicotianoideae</taxon>
        <taxon>Nicotianeae</taxon>
        <taxon>Nicotiana</taxon>
    </lineage>
</organism>
<dbReference type="InterPro" id="IPR009057">
    <property type="entry name" value="Homeodomain-like_sf"/>
</dbReference>
<feature type="compositionally biased region" description="Basic residues" evidence="5">
    <location>
        <begin position="201"/>
        <end position="215"/>
    </location>
</feature>
<evidence type="ECO:0000259" key="7">
    <source>
        <dbReference type="PROSITE" id="PS51293"/>
    </source>
</evidence>
<keyword evidence="2" id="KW-0677">Repeat</keyword>
<dbReference type="PANTHER" id="PTHR45614">
    <property type="entry name" value="MYB PROTEIN-RELATED"/>
    <property type="match status" value="1"/>
</dbReference>
<feature type="domain" description="Myb-like" evidence="6">
    <location>
        <begin position="153"/>
        <end position="203"/>
    </location>
</feature>
<dbReference type="KEGG" id="nsy:104243341"/>
<evidence type="ECO:0000259" key="6">
    <source>
        <dbReference type="PROSITE" id="PS50090"/>
    </source>
</evidence>
<feature type="region of interest" description="Disordered" evidence="5">
    <location>
        <begin position="592"/>
        <end position="611"/>
    </location>
</feature>
<dbReference type="GO" id="GO:0000978">
    <property type="term" value="F:RNA polymerase II cis-regulatory region sequence-specific DNA binding"/>
    <property type="evidence" value="ECO:0007669"/>
    <property type="project" value="TreeGrafter"/>
</dbReference>
<evidence type="ECO:0000313" key="9">
    <source>
        <dbReference type="Proteomes" id="UP000189701"/>
    </source>
</evidence>
<evidence type="ECO:0000256" key="3">
    <source>
        <dbReference type="ARBA" id="ARBA00023125"/>
    </source>
</evidence>
<dbReference type="OrthoDB" id="2143914at2759"/>
<evidence type="ECO:0000313" key="10">
    <source>
        <dbReference type="RefSeq" id="XP_009796819.1"/>
    </source>
</evidence>
<dbReference type="PANTHER" id="PTHR45614:SF290">
    <property type="entry name" value="TRANSCRIPTIONAL ACTIVATOR MYB-LIKE"/>
    <property type="match status" value="1"/>
</dbReference>
<reference evidence="9" key="1">
    <citation type="journal article" date="2013" name="Genome Biol.">
        <title>Reference genomes and transcriptomes of Nicotiana sylvestris and Nicotiana tomentosiformis.</title>
        <authorList>
            <person name="Sierro N."/>
            <person name="Battey J.N."/>
            <person name="Ouadi S."/>
            <person name="Bovet L."/>
            <person name="Goepfert S."/>
            <person name="Bakaher N."/>
            <person name="Peitsch M.C."/>
            <person name="Ivanov N.V."/>
        </authorList>
    </citation>
    <scope>NUCLEOTIDE SEQUENCE [LARGE SCALE GENOMIC DNA]</scope>
</reference>
<evidence type="ECO:0000259" key="8">
    <source>
        <dbReference type="PROSITE" id="PS51294"/>
    </source>
</evidence>
<dbReference type="RefSeq" id="XP_009796819.1">
    <property type="nucleotide sequence ID" value="XM_009798517.1"/>
</dbReference>
<sequence length="711" mass="78564">MDGGSSAFHPYQNLPKNYLGSTPPFTAIDRFLLSHENYFYPLSSSSSHANGVSWPKSLPEPSFIEGFFLNEQENGLIEEVKSVQKNKRESGKKAKEGSSTTNYLVKGQWTDEEDRKLLRLVKQFGVRKWAQIAEKMDARAGKQCRERWHNHLRPDIKKDTWSEEEELLLVEAHKQLGNKWAEIAKRIDGRTENSIKNHWNATKRRMNSRRNKKRKNQQDGQNERKNRSNILQDYIRSVCFAVDSPLTTATYHDGGGSGGSGGCSSTTTTITQRNSNITNATLTYSDDDSPSLLTHHTCDEEMNFMQNLFGKNSLLSDNNGTKAIDHSMEAKVTQNLFDNNSSISNSAFNSFGENPLSKGQEAQLQYSQHFCPDVYLPYLLDGSSYNPECFGYGNIMNMQMNQATGCSSGGNKAEVDLMEVKQQIVNAWLRLRLRRGTVAAAEVTRCSSRTREKGRDRVGLRRQCFAFVWVFFAFAFKALGGRFMRQGLVRVDICSIEMARIRATGPDNQPPVPPARATRGRGRGKGRGAARTATRAAPADTPITLAQEQVPYVVEPVGSAQAVSIQTAPGTSQAGGGTQTPTARTPKHVIQGLQTPGFTGVPSDSGRPMKGTGQSVLHHFHGMSSPFSSWRSLCHRPQGGSALAVQAATSGGHICDLLRFAMTRESVSGARFDEVVDITQRLELVCSQERVEREAKRSRGSGSFSGVPFGG</sequence>
<dbReference type="PROSITE" id="PS51294">
    <property type="entry name" value="HTH_MYB"/>
    <property type="match status" value="2"/>
</dbReference>
<dbReference type="SUPFAM" id="SSF46689">
    <property type="entry name" value="Homeodomain-like"/>
    <property type="match status" value="1"/>
</dbReference>
<evidence type="ECO:0000256" key="5">
    <source>
        <dbReference type="SAM" id="MobiDB-lite"/>
    </source>
</evidence>
<dbReference type="CDD" id="cd00167">
    <property type="entry name" value="SANT"/>
    <property type="match status" value="1"/>
</dbReference>
<dbReference type="GeneID" id="104243341"/>
<evidence type="ECO:0000256" key="1">
    <source>
        <dbReference type="ARBA" id="ARBA00004123"/>
    </source>
</evidence>
<dbReference type="GO" id="GO:0010597">
    <property type="term" value="P:green leaf volatile biosynthetic process"/>
    <property type="evidence" value="ECO:0007669"/>
    <property type="project" value="UniProtKB-ARBA"/>
</dbReference>
<feature type="domain" description="Myb-like" evidence="6">
    <location>
        <begin position="101"/>
        <end position="152"/>
    </location>
</feature>
<evidence type="ECO:0000256" key="4">
    <source>
        <dbReference type="ARBA" id="ARBA00023242"/>
    </source>
</evidence>
<dbReference type="Pfam" id="PF13921">
    <property type="entry name" value="Myb_DNA-bind_6"/>
    <property type="match status" value="1"/>
</dbReference>
<feature type="domain" description="HTH myb-type" evidence="8">
    <location>
        <begin position="157"/>
        <end position="207"/>
    </location>
</feature>
<reference evidence="10" key="2">
    <citation type="submission" date="2025-08" db="UniProtKB">
        <authorList>
            <consortium name="RefSeq"/>
        </authorList>
    </citation>
    <scope>IDENTIFICATION</scope>
    <source>
        <tissue evidence="10">Leaf</tissue>
    </source>
</reference>
<keyword evidence="9" id="KW-1185">Reference proteome</keyword>
<dbReference type="Proteomes" id="UP000189701">
    <property type="component" value="Unplaced"/>
</dbReference>
<dbReference type="PROSITE" id="PS51293">
    <property type="entry name" value="SANT"/>
    <property type="match status" value="1"/>
</dbReference>
<dbReference type="InterPro" id="IPR017884">
    <property type="entry name" value="SANT_dom"/>
</dbReference>
<dbReference type="InterPro" id="IPR017930">
    <property type="entry name" value="Myb_dom"/>
</dbReference>
<keyword evidence="4" id="KW-0539">Nucleus</keyword>
<feature type="region of interest" description="Disordered" evidence="5">
    <location>
        <begin position="194"/>
        <end position="228"/>
    </location>
</feature>
<dbReference type="GO" id="GO:0005634">
    <property type="term" value="C:nucleus"/>
    <property type="evidence" value="ECO:0007669"/>
    <property type="project" value="UniProtKB-SubCell"/>
</dbReference>
<dbReference type="eggNOG" id="KOG0048">
    <property type="taxonomic scope" value="Eukaryota"/>
</dbReference>
<evidence type="ECO:0000256" key="2">
    <source>
        <dbReference type="ARBA" id="ARBA00022737"/>
    </source>
</evidence>
<proteinExistence type="predicted"/>
<accession>A0A1U7YC44</accession>
<dbReference type="AlphaFoldDB" id="A0A1U7YC44"/>
<feature type="region of interest" description="Disordered" evidence="5">
    <location>
        <begin position="504"/>
        <end position="537"/>
    </location>
</feature>
<keyword evidence="3" id="KW-0238">DNA-binding</keyword>
<protein>
    <submittedName>
        <fullName evidence="10">Uncharacterized protein LOC104243341</fullName>
    </submittedName>
</protein>
<dbReference type="SMART" id="SM00717">
    <property type="entry name" value="SANT"/>
    <property type="match status" value="2"/>
</dbReference>
<dbReference type="InterPro" id="IPR001005">
    <property type="entry name" value="SANT/Myb"/>
</dbReference>
<comment type="subcellular location">
    <subcellularLocation>
        <location evidence="1">Nucleus</location>
    </subcellularLocation>
</comment>
<dbReference type="PROSITE" id="PS50090">
    <property type="entry name" value="MYB_LIKE"/>
    <property type="match status" value="2"/>
</dbReference>
<dbReference type="FunFam" id="1.10.10.60:FF:000010">
    <property type="entry name" value="Transcriptional activator Myb isoform A"/>
    <property type="match status" value="1"/>
</dbReference>
<feature type="compositionally biased region" description="Basic residues" evidence="5">
    <location>
        <begin position="518"/>
        <end position="528"/>
    </location>
</feature>
<gene>
    <name evidence="10" type="primary">LOC104243341</name>
</gene>
<dbReference type="Gene3D" id="1.10.10.60">
    <property type="entry name" value="Homeodomain-like"/>
    <property type="match status" value="2"/>
</dbReference>
<name>A0A1U7YC44_NICSY</name>
<dbReference type="InterPro" id="IPR050560">
    <property type="entry name" value="MYB_TF"/>
</dbReference>